<dbReference type="HOGENOM" id="CLU_1414349_0_0_0"/>
<dbReference type="KEGG" id="sus:Acid_2306"/>
<reference evidence="2" key="1">
    <citation type="submission" date="2006-10" db="EMBL/GenBank/DDBJ databases">
        <title>Complete sequence of Solibacter usitatus Ellin6076.</title>
        <authorList>
            <consortium name="US DOE Joint Genome Institute"/>
            <person name="Copeland A."/>
            <person name="Lucas S."/>
            <person name="Lapidus A."/>
            <person name="Barry K."/>
            <person name="Detter J.C."/>
            <person name="Glavina del Rio T."/>
            <person name="Hammon N."/>
            <person name="Israni S."/>
            <person name="Dalin E."/>
            <person name="Tice H."/>
            <person name="Pitluck S."/>
            <person name="Thompson L.S."/>
            <person name="Brettin T."/>
            <person name="Bruce D."/>
            <person name="Han C."/>
            <person name="Tapia R."/>
            <person name="Gilna P."/>
            <person name="Schmutz J."/>
            <person name="Larimer F."/>
            <person name="Land M."/>
            <person name="Hauser L."/>
            <person name="Kyrpides N."/>
            <person name="Mikhailova N."/>
            <person name="Janssen P.H."/>
            <person name="Kuske C.R."/>
            <person name="Richardson P."/>
        </authorList>
    </citation>
    <scope>NUCLEOTIDE SEQUENCE</scope>
    <source>
        <strain evidence="2">Ellin6076</strain>
    </source>
</reference>
<keyword evidence="1" id="KW-0812">Transmembrane</keyword>
<sequence length="192" mass="21439">MRSWHGAVVWMFERLGLDVALAGDLLEERARGRSMIWYCRQVGTAICIGIGRPIFEHKVLALRAVATGCAVNSVWLFLWEKFLHLDLPSTPRISLEAIACLLIILLTQAATGWMVARTHRAHAIPMVLVFVTWLVGWYVAGSFSEIERLLVSSIDQPRFRPYLAWYLTPLFVETAGLIAGGIVGAAPKARPR</sequence>
<accession>Q025M4</accession>
<evidence type="ECO:0000313" key="2">
    <source>
        <dbReference type="EMBL" id="ABJ83295.1"/>
    </source>
</evidence>
<gene>
    <name evidence="2" type="ordered locus">Acid_2306</name>
</gene>
<evidence type="ECO:0000256" key="1">
    <source>
        <dbReference type="SAM" id="Phobius"/>
    </source>
</evidence>
<feature type="transmembrane region" description="Helical" evidence="1">
    <location>
        <begin position="60"/>
        <end position="78"/>
    </location>
</feature>
<feature type="transmembrane region" description="Helical" evidence="1">
    <location>
        <begin position="123"/>
        <end position="143"/>
    </location>
</feature>
<protein>
    <submittedName>
        <fullName evidence="2">Uncharacterized protein</fullName>
    </submittedName>
</protein>
<dbReference type="AlphaFoldDB" id="Q025M4"/>
<feature type="transmembrane region" description="Helical" evidence="1">
    <location>
        <begin position="93"/>
        <end position="116"/>
    </location>
</feature>
<keyword evidence="1" id="KW-1133">Transmembrane helix</keyword>
<feature type="transmembrane region" description="Helical" evidence="1">
    <location>
        <begin position="163"/>
        <end position="186"/>
    </location>
</feature>
<name>Q025M4_SOLUE</name>
<dbReference type="STRING" id="234267.Acid_2306"/>
<dbReference type="EMBL" id="CP000473">
    <property type="protein sequence ID" value="ABJ83295.1"/>
    <property type="molecule type" value="Genomic_DNA"/>
</dbReference>
<proteinExistence type="predicted"/>
<dbReference type="InParanoid" id="Q025M4"/>
<keyword evidence="1" id="KW-0472">Membrane</keyword>
<organism evidence="2">
    <name type="scientific">Solibacter usitatus (strain Ellin6076)</name>
    <dbReference type="NCBI Taxonomy" id="234267"/>
    <lineage>
        <taxon>Bacteria</taxon>
        <taxon>Pseudomonadati</taxon>
        <taxon>Acidobacteriota</taxon>
        <taxon>Terriglobia</taxon>
        <taxon>Bryobacterales</taxon>
        <taxon>Solibacteraceae</taxon>
        <taxon>Candidatus Solibacter</taxon>
    </lineage>
</organism>